<name>A0AAW1R4X1_9CHLO</name>
<accession>A0AAW1R4X1</accession>
<feature type="region of interest" description="Disordered" evidence="1">
    <location>
        <begin position="28"/>
        <end position="68"/>
    </location>
</feature>
<protein>
    <submittedName>
        <fullName evidence="2">Uncharacterized protein</fullName>
    </submittedName>
</protein>
<comment type="caution">
    <text evidence="2">The sequence shown here is derived from an EMBL/GenBank/DDBJ whole genome shotgun (WGS) entry which is preliminary data.</text>
</comment>
<dbReference type="Proteomes" id="UP001489004">
    <property type="component" value="Unassembled WGS sequence"/>
</dbReference>
<reference evidence="2 3" key="1">
    <citation type="journal article" date="2024" name="Nat. Commun.">
        <title>Phylogenomics reveals the evolutionary origins of lichenization in chlorophyte algae.</title>
        <authorList>
            <person name="Puginier C."/>
            <person name="Libourel C."/>
            <person name="Otte J."/>
            <person name="Skaloud P."/>
            <person name="Haon M."/>
            <person name="Grisel S."/>
            <person name="Petersen M."/>
            <person name="Berrin J.G."/>
            <person name="Delaux P.M."/>
            <person name="Dal Grande F."/>
            <person name="Keller J."/>
        </authorList>
    </citation>
    <scope>NUCLEOTIDE SEQUENCE [LARGE SCALE GENOMIC DNA]</scope>
    <source>
        <strain evidence="2 3">SAG 2043</strain>
    </source>
</reference>
<dbReference type="EMBL" id="JALJOR010000001">
    <property type="protein sequence ID" value="KAK9828811.1"/>
    <property type="molecule type" value="Genomic_DNA"/>
</dbReference>
<dbReference type="AlphaFoldDB" id="A0AAW1R4X1"/>
<evidence type="ECO:0000256" key="1">
    <source>
        <dbReference type="SAM" id="MobiDB-lite"/>
    </source>
</evidence>
<proteinExistence type="predicted"/>
<keyword evidence="3" id="KW-1185">Reference proteome</keyword>
<gene>
    <name evidence="2" type="ORF">WJX72_002187</name>
</gene>
<feature type="compositionally biased region" description="Low complexity" evidence="1">
    <location>
        <begin position="41"/>
        <end position="51"/>
    </location>
</feature>
<organism evidence="2 3">
    <name type="scientific">[Myrmecia] bisecta</name>
    <dbReference type="NCBI Taxonomy" id="41462"/>
    <lineage>
        <taxon>Eukaryota</taxon>
        <taxon>Viridiplantae</taxon>
        <taxon>Chlorophyta</taxon>
        <taxon>core chlorophytes</taxon>
        <taxon>Trebouxiophyceae</taxon>
        <taxon>Trebouxiales</taxon>
        <taxon>Trebouxiaceae</taxon>
        <taxon>Myrmecia</taxon>
    </lineage>
</organism>
<sequence length="68" mass="7489">MDSLQLCQADVRLVGAMLPGLRKPICPKIGMPGMRGPRVPSHSSRTSSKSSLHQRQGARESCRFELQL</sequence>
<feature type="compositionally biased region" description="Basic and acidic residues" evidence="1">
    <location>
        <begin position="57"/>
        <end position="68"/>
    </location>
</feature>
<evidence type="ECO:0000313" key="3">
    <source>
        <dbReference type="Proteomes" id="UP001489004"/>
    </source>
</evidence>
<evidence type="ECO:0000313" key="2">
    <source>
        <dbReference type="EMBL" id="KAK9828811.1"/>
    </source>
</evidence>